<dbReference type="SMART" id="SM00382">
    <property type="entry name" value="AAA"/>
    <property type="match status" value="1"/>
</dbReference>
<dbReference type="SMART" id="SM00028">
    <property type="entry name" value="TPR"/>
    <property type="match status" value="5"/>
</dbReference>
<dbReference type="OrthoDB" id="7628974at2"/>
<evidence type="ECO:0000259" key="2">
    <source>
        <dbReference type="PROSITE" id="PS50943"/>
    </source>
</evidence>
<dbReference type="Proteomes" id="UP000286716">
    <property type="component" value="Unassembled WGS sequence"/>
</dbReference>
<dbReference type="InterPro" id="IPR003593">
    <property type="entry name" value="AAA+_ATPase"/>
</dbReference>
<dbReference type="SUPFAM" id="SSF52540">
    <property type="entry name" value="P-loop containing nucleoside triphosphate hydrolases"/>
    <property type="match status" value="1"/>
</dbReference>
<dbReference type="CDD" id="cd00093">
    <property type="entry name" value="HTH_XRE"/>
    <property type="match status" value="1"/>
</dbReference>
<sequence length="751" mass="82996">MDEVNEQSSAFGKLLLSHRRAAGLSQAALARLAGVSIRALRDLERGRAQGAKQRSAEVLAAALTLAGTQRELFLAAAKEGRRRVPNLSAAALCALPPRVQSLVGRVRDLARLRAEATAGGVVAVIGPPGVGKTSLAVAAAYELSHRFPDGCFFVDMRGMDDQPLAVRGALDRLLRALGVTPAQIPASEPEQASLLRVLLDSRRVLVVLDNATDEAHVRPLLATGRGCLTLITCRRALGGLEHVRRLWLDPLSRAAAVELLSVTVGSARVEAEPEVAAELVRLCGHLPLAVRIAANRLANRPHWSFAYLVNELRDARLRLSSLSSGDLQVRSAFEISYRRLSAAARVLFRRLAAVPGPDFGIELAEVVSAATEPQVRLHLEELAEANLVQATQTTGRFQFHDLIRIYAAERLEADEQVAARERLTGAVLDHLLGTAIAAGREFFPDARENHQFASKDEAAGWLDLEAGNWQAAQELAMRLGREHDVLELAKAMHWYSDTRFMRHPWDRIFGLGVAAARTLGSRRDLATLLNFLGWARRDRGDDEPVLRTHQEALAVAQEVDDRQEQAWAHAYLGTTLMRLGRFEEAREQALESTRLAEEFGWWSMQAPLRYRLGRVLRATGCCDEALAVLQQLIEDAERHRDGASPESRRWMIGFVVEEIAHTLKELKQWRRAAESYREARTAYTSYTAGDRAHLAATIAFHEGTAWREAGEYPKARECLNLALDALTEQNVSLRREEVLAELERIPSSPGR</sequence>
<proteinExistence type="predicted"/>
<dbReference type="PANTHER" id="PTHR47691">
    <property type="entry name" value="REGULATOR-RELATED"/>
    <property type="match status" value="1"/>
</dbReference>
<dbReference type="InterPro" id="IPR001387">
    <property type="entry name" value="Cro/C1-type_HTH"/>
</dbReference>
<dbReference type="InterPro" id="IPR002182">
    <property type="entry name" value="NB-ARC"/>
</dbReference>
<dbReference type="Gene3D" id="1.25.40.10">
    <property type="entry name" value="Tetratricopeptide repeat domain"/>
    <property type="match status" value="1"/>
</dbReference>
<dbReference type="Pfam" id="PF00931">
    <property type="entry name" value="NB-ARC"/>
    <property type="match status" value="1"/>
</dbReference>
<dbReference type="Gene3D" id="1.10.8.430">
    <property type="entry name" value="Helical domain of apoptotic protease-activating factors"/>
    <property type="match status" value="1"/>
</dbReference>
<dbReference type="RefSeq" id="WP_020639589.1">
    <property type="nucleotide sequence ID" value="NZ_QHHU01000018.1"/>
</dbReference>
<evidence type="ECO:0000313" key="4">
    <source>
        <dbReference type="Proteomes" id="UP000286716"/>
    </source>
</evidence>
<accession>A0A428WP62</accession>
<dbReference type="InterPro" id="IPR042197">
    <property type="entry name" value="Apaf_helical"/>
</dbReference>
<feature type="coiled-coil region" evidence="1">
    <location>
        <begin position="716"/>
        <end position="743"/>
    </location>
</feature>
<dbReference type="PANTHER" id="PTHR47691:SF3">
    <property type="entry name" value="HTH-TYPE TRANSCRIPTIONAL REGULATOR RV0890C-RELATED"/>
    <property type="match status" value="1"/>
</dbReference>
<dbReference type="InterPro" id="IPR011990">
    <property type="entry name" value="TPR-like_helical_dom_sf"/>
</dbReference>
<keyword evidence="1" id="KW-0175">Coiled coil</keyword>
<dbReference type="Gene3D" id="1.10.260.40">
    <property type="entry name" value="lambda repressor-like DNA-binding domains"/>
    <property type="match status" value="1"/>
</dbReference>
<keyword evidence="4" id="KW-1185">Reference proteome</keyword>
<gene>
    <name evidence="3" type="ORF">DMA12_14995</name>
</gene>
<dbReference type="Pfam" id="PF13560">
    <property type="entry name" value="HTH_31"/>
    <property type="match status" value="1"/>
</dbReference>
<dbReference type="Gene3D" id="3.40.50.300">
    <property type="entry name" value="P-loop containing nucleotide triphosphate hydrolases"/>
    <property type="match status" value="1"/>
</dbReference>
<dbReference type="InterPro" id="IPR010982">
    <property type="entry name" value="Lambda_DNA-bd_dom_sf"/>
</dbReference>
<dbReference type="InterPro" id="IPR019734">
    <property type="entry name" value="TPR_rpt"/>
</dbReference>
<name>A0A428WP62_AMYBA</name>
<dbReference type="AlphaFoldDB" id="A0A428WP62"/>
<feature type="domain" description="HTH cro/C1-type" evidence="2">
    <location>
        <begin position="15"/>
        <end position="63"/>
    </location>
</feature>
<dbReference type="EMBL" id="QHHU01000018">
    <property type="protein sequence ID" value="RSM44849.1"/>
    <property type="molecule type" value="Genomic_DNA"/>
</dbReference>
<evidence type="ECO:0000313" key="3">
    <source>
        <dbReference type="EMBL" id="RSM44849.1"/>
    </source>
</evidence>
<reference evidence="3 4" key="1">
    <citation type="submission" date="2018-05" db="EMBL/GenBank/DDBJ databases">
        <title>Evolution of GPA BGCs.</title>
        <authorList>
            <person name="Waglechner N."/>
            <person name="Wright G.D."/>
        </authorList>
    </citation>
    <scope>NUCLEOTIDE SEQUENCE [LARGE SCALE GENOMIC DNA]</scope>
    <source>
        <strain evidence="3 4">DSM 5908</strain>
    </source>
</reference>
<protein>
    <submittedName>
        <fullName evidence="3">Transcriptional regulator, XRE family protein</fullName>
    </submittedName>
</protein>
<dbReference type="GO" id="GO:0003677">
    <property type="term" value="F:DNA binding"/>
    <property type="evidence" value="ECO:0007669"/>
    <property type="project" value="InterPro"/>
</dbReference>
<dbReference type="GO" id="GO:0043531">
    <property type="term" value="F:ADP binding"/>
    <property type="evidence" value="ECO:0007669"/>
    <property type="project" value="InterPro"/>
</dbReference>
<dbReference type="PRINTS" id="PR00364">
    <property type="entry name" value="DISEASERSIST"/>
</dbReference>
<dbReference type="SMART" id="SM00530">
    <property type="entry name" value="HTH_XRE"/>
    <property type="match status" value="1"/>
</dbReference>
<dbReference type="InterPro" id="IPR027417">
    <property type="entry name" value="P-loop_NTPase"/>
</dbReference>
<dbReference type="SUPFAM" id="SSF47413">
    <property type="entry name" value="lambda repressor-like DNA-binding domains"/>
    <property type="match status" value="1"/>
</dbReference>
<dbReference type="PROSITE" id="PS50943">
    <property type="entry name" value="HTH_CROC1"/>
    <property type="match status" value="1"/>
</dbReference>
<comment type="caution">
    <text evidence="3">The sequence shown here is derived from an EMBL/GenBank/DDBJ whole genome shotgun (WGS) entry which is preliminary data.</text>
</comment>
<dbReference type="SUPFAM" id="SSF48452">
    <property type="entry name" value="TPR-like"/>
    <property type="match status" value="2"/>
</dbReference>
<organism evidence="3 4">
    <name type="scientific">Amycolatopsis balhimycina DSM 5908</name>
    <dbReference type="NCBI Taxonomy" id="1081091"/>
    <lineage>
        <taxon>Bacteria</taxon>
        <taxon>Bacillati</taxon>
        <taxon>Actinomycetota</taxon>
        <taxon>Actinomycetes</taxon>
        <taxon>Pseudonocardiales</taxon>
        <taxon>Pseudonocardiaceae</taxon>
        <taxon>Amycolatopsis</taxon>
    </lineage>
</organism>
<evidence type="ECO:0000256" key="1">
    <source>
        <dbReference type="SAM" id="Coils"/>
    </source>
</evidence>